<keyword evidence="1" id="KW-1133">Transmembrane helix</keyword>
<organism evidence="2 3">
    <name type="scientific">Hymenobacter arizonensis</name>
    <name type="common">Siccationidurans arizonensis</name>
    <dbReference type="NCBI Taxonomy" id="1227077"/>
    <lineage>
        <taxon>Bacteria</taxon>
        <taxon>Pseudomonadati</taxon>
        <taxon>Bacteroidota</taxon>
        <taxon>Cytophagia</taxon>
        <taxon>Cytophagales</taxon>
        <taxon>Hymenobacteraceae</taxon>
        <taxon>Hymenobacter</taxon>
    </lineage>
</organism>
<evidence type="ECO:0000313" key="2">
    <source>
        <dbReference type="EMBL" id="SFQ82713.1"/>
    </source>
</evidence>
<dbReference type="Proteomes" id="UP000199029">
    <property type="component" value="Unassembled WGS sequence"/>
</dbReference>
<proteinExistence type="predicted"/>
<feature type="transmembrane region" description="Helical" evidence="1">
    <location>
        <begin position="162"/>
        <end position="180"/>
    </location>
</feature>
<gene>
    <name evidence="2" type="ORF">SAMN04515668_4870</name>
</gene>
<keyword evidence="1" id="KW-0472">Membrane</keyword>
<dbReference type="STRING" id="1227077.SAMN04515668_4870"/>
<accession>A0A1I6BP76</accession>
<evidence type="ECO:0000256" key="1">
    <source>
        <dbReference type="SAM" id="Phobius"/>
    </source>
</evidence>
<feature type="transmembrane region" description="Helical" evidence="1">
    <location>
        <begin position="134"/>
        <end position="155"/>
    </location>
</feature>
<keyword evidence="1" id="KW-0812">Transmembrane</keyword>
<name>A0A1I6BP76_HYMAR</name>
<dbReference type="PROSITE" id="PS51257">
    <property type="entry name" value="PROKAR_LIPOPROTEIN"/>
    <property type="match status" value="1"/>
</dbReference>
<reference evidence="3" key="1">
    <citation type="submission" date="2016-10" db="EMBL/GenBank/DDBJ databases">
        <authorList>
            <person name="Varghese N."/>
            <person name="Submissions S."/>
        </authorList>
    </citation>
    <scope>NUCLEOTIDE SEQUENCE [LARGE SCALE GENOMIC DNA]</scope>
    <source>
        <strain evidence="3">OR362-8,ATCC BAA-1266,JCM 13504</strain>
    </source>
</reference>
<evidence type="ECO:0000313" key="3">
    <source>
        <dbReference type="Proteomes" id="UP000199029"/>
    </source>
</evidence>
<keyword evidence="3" id="KW-1185">Reference proteome</keyword>
<protein>
    <submittedName>
        <fullName evidence="2">Uncharacterized protein</fullName>
    </submittedName>
</protein>
<dbReference type="EMBL" id="FOXS01000010">
    <property type="protein sequence ID" value="SFQ82713.1"/>
    <property type="molecule type" value="Genomic_DNA"/>
</dbReference>
<dbReference type="AlphaFoldDB" id="A0A1I6BP76"/>
<sequence>MTTRSRHLRSRFGVSLLLSWQLLLGGCRSERLAFEFQPTAPGKRTGAGIVPPPGSTASAAVPLPSPVVSTPYRALLRHQWRVGPLPARHPRKEVPPATAPRVASILWRPMTPRATRGALVRHLPNGVARSYEGLFYAGLLLAGIGLLCLIASLFLLSGLLALLGLGALVLGLFLAGYGIYGDGHWKT</sequence>